<proteinExistence type="inferred from homology"/>
<organism evidence="5 6">
    <name type="scientific">Halolamina salifodinae</name>
    <dbReference type="NCBI Taxonomy" id="1202767"/>
    <lineage>
        <taxon>Archaea</taxon>
        <taxon>Methanobacteriati</taxon>
        <taxon>Methanobacteriota</taxon>
        <taxon>Stenosarchaea group</taxon>
        <taxon>Halobacteria</taxon>
        <taxon>Halobacteriales</taxon>
        <taxon>Haloferacaceae</taxon>
    </lineage>
</organism>
<dbReference type="SUPFAM" id="SSF101852">
    <property type="entry name" value="Bacterial fluorinating enzyme, C-terminal domain"/>
    <property type="match status" value="1"/>
</dbReference>
<dbReference type="Gene3D" id="2.40.30.90">
    <property type="entry name" value="Bacterial fluorinating enzyme like"/>
    <property type="match status" value="1"/>
</dbReference>
<dbReference type="PANTHER" id="PTHR35092:SF1">
    <property type="entry name" value="CHLORINASE MJ1651"/>
    <property type="match status" value="1"/>
</dbReference>
<evidence type="ECO:0000256" key="2">
    <source>
        <dbReference type="ARBA" id="ARBA00024035"/>
    </source>
</evidence>
<dbReference type="PIRSF" id="PIRSF006779">
    <property type="entry name" value="UCP006779"/>
    <property type="match status" value="1"/>
</dbReference>
<dbReference type="SUPFAM" id="SSF102522">
    <property type="entry name" value="Bacterial fluorinating enzyme, N-terminal domain"/>
    <property type="match status" value="1"/>
</dbReference>
<feature type="domain" description="S-adenosyl-l-methionine hydroxide adenosyltransferase N-terminal" evidence="3">
    <location>
        <begin position="1"/>
        <end position="129"/>
    </location>
</feature>
<name>A0A8T4GX39_9EURY</name>
<feature type="domain" description="S-adenosyl-l-methionine hydroxide adenosyltransferase C-terminal" evidence="4">
    <location>
        <begin position="158"/>
        <end position="236"/>
    </location>
</feature>
<protein>
    <submittedName>
        <fullName evidence="5">S-adenosylmethionine hydrolase</fullName>
    </submittedName>
</protein>
<dbReference type="GO" id="GO:0016787">
    <property type="term" value="F:hydrolase activity"/>
    <property type="evidence" value="ECO:0007669"/>
    <property type="project" value="UniProtKB-KW"/>
</dbReference>
<dbReference type="InterPro" id="IPR046469">
    <property type="entry name" value="SAM_HAT_N"/>
</dbReference>
<dbReference type="InterPro" id="IPR023228">
    <property type="entry name" value="SAM_OH_AdoTrfase_N_sf"/>
</dbReference>
<gene>
    <name evidence="5" type="ORF">J2753_000331</name>
</gene>
<dbReference type="InterPro" id="IPR002747">
    <property type="entry name" value="SAM_OH_AdoTrfase"/>
</dbReference>
<evidence type="ECO:0000313" key="6">
    <source>
        <dbReference type="Proteomes" id="UP000823736"/>
    </source>
</evidence>
<evidence type="ECO:0000256" key="1">
    <source>
        <dbReference type="ARBA" id="ARBA00022691"/>
    </source>
</evidence>
<dbReference type="PANTHER" id="PTHR35092">
    <property type="entry name" value="CHLORINASE MJ1651"/>
    <property type="match status" value="1"/>
</dbReference>
<dbReference type="Pfam" id="PF01887">
    <property type="entry name" value="SAM_HAT_N"/>
    <property type="match status" value="1"/>
</dbReference>
<sequence>MKGVILRQTDARLVDIAHDFPRQDVRAAAFWLREVLPEFPAATHLVVVDPGVGTDRAAIVVEVAGHRIVAPDNGVALPAARRLKERADGETEIQVYDIAYDDDTTASNTFHGRDVFAPAAARVHEADAVADASGISATDEWVDLQFPDPVFDEDSATGEVLVVDDFGNTITNIPGHVLDDRQRVTVNGESAPVRDAYAQMDSGERLVTVGSHGNVEFAVNQGRGDEAFDLSVGDSVSLTW</sequence>
<keyword evidence="1" id="KW-0949">S-adenosyl-L-methionine</keyword>
<comment type="similarity">
    <text evidence="2">Belongs to the SAM hydrolase / SAM-dependent halogenase family.</text>
</comment>
<keyword evidence="6" id="KW-1185">Reference proteome</keyword>
<accession>A0A8T4GX39</accession>
<dbReference type="AlphaFoldDB" id="A0A8T4GX39"/>
<dbReference type="InterPro" id="IPR046470">
    <property type="entry name" value="SAM_HAT_C"/>
</dbReference>
<evidence type="ECO:0000259" key="3">
    <source>
        <dbReference type="Pfam" id="PF01887"/>
    </source>
</evidence>
<evidence type="ECO:0000259" key="4">
    <source>
        <dbReference type="Pfam" id="PF20257"/>
    </source>
</evidence>
<dbReference type="Pfam" id="PF20257">
    <property type="entry name" value="SAM_HAT_C"/>
    <property type="match status" value="1"/>
</dbReference>
<dbReference type="InterPro" id="IPR023227">
    <property type="entry name" value="SAM_OH_AdoTrfase_C_sf"/>
</dbReference>
<dbReference type="Gene3D" id="3.40.50.10790">
    <property type="entry name" value="S-adenosyl-l-methionine hydroxide adenosyltransferase, N-terminal"/>
    <property type="match status" value="1"/>
</dbReference>
<comment type="caution">
    <text evidence="5">The sequence shown here is derived from an EMBL/GenBank/DDBJ whole genome shotgun (WGS) entry which is preliminary data.</text>
</comment>
<dbReference type="EMBL" id="JAGGLC010000001">
    <property type="protein sequence ID" value="MBP1985858.1"/>
    <property type="molecule type" value="Genomic_DNA"/>
</dbReference>
<evidence type="ECO:0000313" key="5">
    <source>
        <dbReference type="EMBL" id="MBP1985858.1"/>
    </source>
</evidence>
<dbReference type="Proteomes" id="UP000823736">
    <property type="component" value="Unassembled WGS sequence"/>
</dbReference>
<reference evidence="5" key="1">
    <citation type="submission" date="2021-03" db="EMBL/GenBank/DDBJ databases">
        <title>Genomic Encyclopedia of Type Strains, Phase IV (KMG-IV): sequencing the most valuable type-strain genomes for metagenomic binning, comparative biology and taxonomic classification.</title>
        <authorList>
            <person name="Goeker M."/>
        </authorList>
    </citation>
    <scope>NUCLEOTIDE SEQUENCE</scope>
    <source>
        <strain evidence="5">DSM 26232</strain>
    </source>
</reference>
<keyword evidence="5" id="KW-0378">Hydrolase</keyword>